<dbReference type="STRING" id="22663.A0A2I0IKS4"/>
<evidence type="ECO:0000256" key="3">
    <source>
        <dbReference type="ARBA" id="ARBA00022679"/>
    </source>
</evidence>
<keyword evidence="3" id="KW-0808">Transferase</keyword>
<evidence type="ECO:0000313" key="7">
    <source>
        <dbReference type="Proteomes" id="UP000233551"/>
    </source>
</evidence>
<name>A0A2I0IKS4_PUNGR</name>
<organism evidence="6 7">
    <name type="scientific">Punica granatum</name>
    <name type="common">Pomegranate</name>
    <dbReference type="NCBI Taxonomy" id="22663"/>
    <lineage>
        <taxon>Eukaryota</taxon>
        <taxon>Viridiplantae</taxon>
        <taxon>Streptophyta</taxon>
        <taxon>Embryophyta</taxon>
        <taxon>Tracheophyta</taxon>
        <taxon>Spermatophyta</taxon>
        <taxon>Magnoliopsida</taxon>
        <taxon>eudicotyledons</taxon>
        <taxon>Gunneridae</taxon>
        <taxon>Pentapetalae</taxon>
        <taxon>rosids</taxon>
        <taxon>malvids</taxon>
        <taxon>Myrtales</taxon>
        <taxon>Lythraceae</taxon>
        <taxon>Punica</taxon>
    </lineage>
</organism>
<dbReference type="PANTHER" id="PTHR45719:SF14">
    <property type="entry name" value="BETA-GLUCURONOSYLTRANSFERASE GLCAT14A"/>
    <property type="match status" value="1"/>
</dbReference>
<dbReference type="Proteomes" id="UP000233551">
    <property type="component" value="Unassembled WGS sequence"/>
</dbReference>
<keyword evidence="2" id="KW-0328">Glycosyltransferase</keyword>
<dbReference type="GO" id="GO:0015020">
    <property type="term" value="F:glucuronosyltransferase activity"/>
    <property type="evidence" value="ECO:0007669"/>
    <property type="project" value="InterPro"/>
</dbReference>
<dbReference type="InterPro" id="IPR044610">
    <property type="entry name" value="GLCAT14A/B/C"/>
</dbReference>
<dbReference type="EMBL" id="PGOL01002924">
    <property type="protein sequence ID" value="PKI44300.1"/>
    <property type="molecule type" value="Genomic_DNA"/>
</dbReference>
<keyword evidence="4" id="KW-0472">Membrane</keyword>
<dbReference type="Pfam" id="PF02485">
    <property type="entry name" value="Branch"/>
    <property type="match status" value="1"/>
</dbReference>
<protein>
    <submittedName>
        <fullName evidence="6">Uncharacterized protein</fullName>
    </submittedName>
</protein>
<reference evidence="6 7" key="1">
    <citation type="submission" date="2017-11" db="EMBL/GenBank/DDBJ databases">
        <title>De-novo sequencing of pomegranate (Punica granatum L.) genome.</title>
        <authorList>
            <person name="Akparov Z."/>
            <person name="Amiraslanov A."/>
            <person name="Hajiyeva S."/>
            <person name="Abbasov M."/>
            <person name="Kaur K."/>
            <person name="Hamwieh A."/>
            <person name="Solovyev V."/>
            <person name="Salamov A."/>
            <person name="Braich B."/>
            <person name="Kosarev P."/>
            <person name="Mahmoud A."/>
            <person name="Hajiyev E."/>
            <person name="Babayeva S."/>
            <person name="Izzatullayeva V."/>
            <person name="Mammadov A."/>
            <person name="Mammadov A."/>
            <person name="Sharifova S."/>
            <person name="Ojaghi J."/>
            <person name="Eynullazada K."/>
            <person name="Bayramov B."/>
            <person name="Abdulazimova A."/>
            <person name="Shahmuradov I."/>
        </authorList>
    </citation>
    <scope>NUCLEOTIDE SEQUENCE [LARGE SCALE GENOMIC DNA]</scope>
    <source>
        <strain evidence="7">cv. AG2017</strain>
        <tissue evidence="6">Leaf</tissue>
    </source>
</reference>
<comment type="subcellular location">
    <subcellularLocation>
        <location evidence="1">Membrane</location>
        <topology evidence="1">Single-pass type II membrane protein</topology>
    </subcellularLocation>
</comment>
<evidence type="ECO:0000256" key="5">
    <source>
        <dbReference type="ARBA" id="ARBA00023180"/>
    </source>
</evidence>
<dbReference type="AlphaFoldDB" id="A0A2I0IKS4"/>
<dbReference type="InterPro" id="IPR003406">
    <property type="entry name" value="Glyco_trans_14"/>
</dbReference>
<feature type="non-terminal residue" evidence="6">
    <location>
        <position position="63"/>
    </location>
</feature>
<feature type="non-terminal residue" evidence="6">
    <location>
        <position position="1"/>
    </location>
</feature>
<comment type="caution">
    <text evidence="6">The sequence shown here is derived from an EMBL/GenBank/DDBJ whole genome shotgun (WGS) entry which is preliminary data.</text>
</comment>
<dbReference type="PANTHER" id="PTHR45719">
    <property type="entry name" value="GLYCOSYLTRANSFERASE"/>
    <property type="match status" value="1"/>
</dbReference>
<keyword evidence="7" id="KW-1185">Reference proteome</keyword>
<sequence>LSHVFSSVRRDLNFIDHTSDLGWKEQQRIQPIVVDPGLYLARRSQIFQATPKRSTPDAFKVFT</sequence>
<evidence type="ECO:0000256" key="1">
    <source>
        <dbReference type="ARBA" id="ARBA00004606"/>
    </source>
</evidence>
<evidence type="ECO:0000256" key="4">
    <source>
        <dbReference type="ARBA" id="ARBA00023136"/>
    </source>
</evidence>
<keyword evidence="5" id="KW-0325">Glycoprotein</keyword>
<proteinExistence type="predicted"/>
<accession>A0A2I0IKS4</accession>
<gene>
    <name evidence="6" type="ORF">CRG98_035374</name>
</gene>
<dbReference type="GO" id="GO:0016020">
    <property type="term" value="C:membrane"/>
    <property type="evidence" value="ECO:0007669"/>
    <property type="project" value="UniProtKB-SubCell"/>
</dbReference>
<evidence type="ECO:0000256" key="2">
    <source>
        <dbReference type="ARBA" id="ARBA00022676"/>
    </source>
</evidence>
<evidence type="ECO:0000313" key="6">
    <source>
        <dbReference type="EMBL" id="PKI44300.1"/>
    </source>
</evidence>